<organism evidence="3 4">
    <name type="scientific">Acidisarcina polymorpha</name>
    <dbReference type="NCBI Taxonomy" id="2211140"/>
    <lineage>
        <taxon>Bacteria</taxon>
        <taxon>Pseudomonadati</taxon>
        <taxon>Acidobacteriota</taxon>
        <taxon>Terriglobia</taxon>
        <taxon>Terriglobales</taxon>
        <taxon>Acidobacteriaceae</taxon>
        <taxon>Acidisarcina</taxon>
    </lineage>
</organism>
<name>A0A2Z5GBG6_9BACT</name>
<dbReference type="KEGG" id="abas:ACPOL_7132"/>
<dbReference type="KEGG" id="abas:ACPOL_7156"/>
<evidence type="ECO:0000313" key="2">
    <source>
        <dbReference type="EMBL" id="AXC16324.1"/>
    </source>
</evidence>
<evidence type="ECO:0000313" key="4">
    <source>
        <dbReference type="Proteomes" id="UP000253606"/>
    </source>
</evidence>
<dbReference type="EMBL" id="CP030843">
    <property type="protein sequence ID" value="AXC16324.1"/>
    <property type="molecule type" value="Genomic_DNA"/>
</dbReference>
<dbReference type="EMBL" id="CP030844">
    <property type="protein sequence ID" value="AXC16348.1"/>
    <property type="molecule type" value="Genomic_DNA"/>
</dbReference>
<geneLocation type="plasmid" evidence="4">
    <name>pacpol3</name>
</geneLocation>
<reference evidence="3 4" key="1">
    <citation type="journal article" date="2018" name="Front. Microbiol.">
        <title>Hydrolytic Capabilities as a Key to Environmental Success: Chitinolytic and Cellulolytic Acidobacteria From Acidic Sub-arctic Soils and Boreal Peatlands.</title>
        <authorList>
            <person name="Belova S.E."/>
            <person name="Ravin N.V."/>
            <person name="Pankratov T.A."/>
            <person name="Rakitin A.L."/>
            <person name="Ivanova A.A."/>
            <person name="Beletsky A.V."/>
            <person name="Mardanov A.V."/>
            <person name="Sinninghe Damste J.S."/>
            <person name="Dedysh S.N."/>
        </authorList>
    </citation>
    <scope>NUCLEOTIDE SEQUENCE [LARGE SCALE GENOMIC DNA]</scope>
    <source>
        <strain evidence="3 4">SBC82</strain>
        <plasmid evidence="4">pacpol3</plasmid>
        <plasmid evidence="3">pACPOL3</plasmid>
        <plasmid evidence="4">pacpol4</plasmid>
        <plasmid evidence="2">pACPOL4</plasmid>
    </source>
</reference>
<geneLocation type="plasmid" evidence="2">
    <name>pACPOL4</name>
</geneLocation>
<geneLocation type="plasmid" evidence="3">
    <name>pACPOL3</name>
</geneLocation>
<geneLocation type="plasmid" evidence="4">
    <name>pacpol4</name>
</geneLocation>
<evidence type="ECO:0000313" key="3">
    <source>
        <dbReference type="EMBL" id="AXC16348.1"/>
    </source>
</evidence>
<keyword evidence="3" id="KW-0614">Plasmid</keyword>
<dbReference type="Proteomes" id="UP000253606">
    <property type="component" value="Plasmid pACPOL3"/>
</dbReference>
<keyword evidence="4" id="KW-1185">Reference proteome</keyword>
<dbReference type="AlphaFoldDB" id="A0A2Z5GBG6"/>
<dbReference type="Gene3D" id="3.20.20.80">
    <property type="entry name" value="Glycosidases"/>
    <property type="match status" value="1"/>
</dbReference>
<sequence length="120" mass="13431">MDHLNTGRGQSSGAARDYSTDSNREFGEQVPAELVKALGKRPGRGARYFPVWRMNRFRPGHQARYVNAVAEAGKREFNIPFYCNVWLAYPPAALPERHIAAPGIGYPSGGPNQFMLPIWK</sequence>
<dbReference type="Proteomes" id="UP000253606">
    <property type="component" value="Plasmid pACPOL4"/>
</dbReference>
<feature type="region of interest" description="Disordered" evidence="1">
    <location>
        <begin position="1"/>
        <end position="27"/>
    </location>
</feature>
<protein>
    <submittedName>
        <fullName evidence="3">Beta-galactosidase</fullName>
    </submittedName>
</protein>
<proteinExistence type="predicted"/>
<accession>A0A2Z5GBG6</accession>
<feature type="compositionally biased region" description="Basic and acidic residues" evidence="1">
    <location>
        <begin position="18"/>
        <end position="27"/>
    </location>
</feature>
<evidence type="ECO:0000256" key="1">
    <source>
        <dbReference type="SAM" id="MobiDB-lite"/>
    </source>
</evidence>
<gene>
    <name evidence="2" type="ORF">ACPOL_7132</name>
    <name evidence="3" type="ORF">ACPOL_7156</name>
</gene>